<name>A0A6A5T8A3_9PLEO</name>
<sequence>MSWVSSFFNRTPATTPTEDDDWSDISSENEFNCASDNNERPRGDTSVPHDEELRLPPNMPTLLSTDLPPCGLIPQLAYENVNNRLRKLWLQRATKEPVDVPLVGLCNRVREDLEAEAEASPIDSELGIKARKPWRRENVFVYELCWSRYFVRESEVMEKRPKMSAKELEQQEFLEVKYPIPRELKIINKNNLNTKIVIEGWKKWHHGKRGTM</sequence>
<evidence type="ECO:0000313" key="3">
    <source>
        <dbReference type="Proteomes" id="UP000800038"/>
    </source>
</evidence>
<keyword evidence="3" id="KW-1185">Reference proteome</keyword>
<organism evidence="2 3">
    <name type="scientific">Clathrospora elynae</name>
    <dbReference type="NCBI Taxonomy" id="706981"/>
    <lineage>
        <taxon>Eukaryota</taxon>
        <taxon>Fungi</taxon>
        <taxon>Dikarya</taxon>
        <taxon>Ascomycota</taxon>
        <taxon>Pezizomycotina</taxon>
        <taxon>Dothideomycetes</taxon>
        <taxon>Pleosporomycetidae</taxon>
        <taxon>Pleosporales</taxon>
        <taxon>Diademaceae</taxon>
        <taxon>Clathrospora</taxon>
    </lineage>
</organism>
<feature type="compositionally biased region" description="Polar residues" evidence="1">
    <location>
        <begin position="24"/>
        <end position="36"/>
    </location>
</feature>
<protein>
    <submittedName>
        <fullName evidence="2">Uncharacterized protein</fullName>
    </submittedName>
</protein>
<evidence type="ECO:0000256" key="1">
    <source>
        <dbReference type="SAM" id="MobiDB-lite"/>
    </source>
</evidence>
<feature type="compositionally biased region" description="Polar residues" evidence="1">
    <location>
        <begin position="1"/>
        <end position="16"/>
    </location>
</feature>
<evidence type="ECO:0000313" key="2">
    <source>
        <dbReference type="EMBL" id="KAF1946976.1"/>
    </source>
</evidence>
<feature type="compositionally biased region" description="Basic and acidic residues" evidence="1">
    <location>
        <begin position="37"/>
        <end position="52"/>
    </location>
</feature>
<dbReference type="EMBL" id="ML976000">
    <property type="protein sequence ID" value="KAF1946976.1"/>
    <property type="molecule type" value="Genomic_DNA"/>
</dbReference>
<reference evidence="2" key="1">
    <citation type="journal article" date="2020" name="Stud. Mycol.">
        <title>101 Dothideomycetes genomes: a test case for predicting lifestyles and emergence of pathogens.</title>
        <authorList>
            <person name="Haridas S."/>
            <person name="Albert R."/>
            <person name="Binder M."/>
            <person name="Bloem J."/>
            <person name="Labutti K."/>
            <person name="Salamov A."/>
            <person name="Andreopoulos B."/>
            <person name="Baker S."/>
            <person name="Barry K."/>
            <person name="Bills G."/>
            <person name="Bluhm B."/>
            <person name="Cannon C."/>
            <person name="Castanera R."/>
            <person name="Culley D."/>
            <person name="Daum C."/>
            <person name="Ezra D."/>
            <person name="Gonzalez J."/>
            <person name="Henrissat B."/>
            <person name="Kuo A."/>
            <person name="Liang C."/>
            <person name="Lipzen A."/>
            <person name="Lutzoni F."/>
            <person name="Magnuson J."/>
            <person name="Mondo S."/>
            <person name="Nolan M."/>
            <person name="Ohm R."/>
            <person name="Pangilinan J."/>
            <person name="Park H.-J."/>
            <person name="Ramirez L."/>
            <person name="Alfaro M."/>
            <person name="Sun H."/>
            <person name="Tritt A."/>
            <person name="Yoshinaga Y."/>
            <person name="Zwiers L.-H."/>
            <person name="Turgeon B."/>
            <person name="Goodwin S."/>
            <person name="Spatafora J."/>
            <person name="Crous P."/>
            <person name="Grigoriev I."/>
        </authorList>
    </citation>
    <scope>NUCLEOTIDE SEQUENCE</scope>
    <source>
        <strain evidence="2">CBS 161.51</strain>
    </source>
</reference>
<proteinExistence type="predicted"/>
<accession>A0A6A5T8A3</accession>
<dbReference type="OrthoDB" id="3796452at2759"/>
<dbReference type="AlphaFoldDB" id="A0A6A5T8A3"/>
<feature type="region of interest" description="Disordered" evidence="1">
    <location>
        <begin position="1"/>
        <end position="52"/>
    </location>
</feature>
<dbReference type="Proteomes" id="UP000800038">
    <property type="component" value="Unassembled WGS sequence"/>
</dbReference>
<gene>
    <name evidence="2" type="ORF">EJ02DRAFT_461938</name>
</gene>